<dbReference type="InterPro" id="IPR050266">
    <property type="entry name" value="AB_hydrolase_sf"/>
</dbReference>
<dbReference type="GO" id="GO:0016020">
    <property type="term" value="C:membrane"/>
    <property type="evidence" value="ECO:0007669"/>
    <property type="project" value="TreeGrafter"/>
</dbReference>
<comment type="caution">
    <text evidence="2">The sequence shown here is derived from an EMBL/GenBank/DDBJ whole genome shotgun (WGS) entry which is preliminary data.</text>
</comment>
<dbReference type="RefSeq" id="WP_044151314.1">
    <property type="nucleotide sequence ID" value="NZ_QVFV01000002.1"/>
</dbReference>
<dbReference type="Pfam" id="PF00561">
    <property type="entry name" value="Abhydrolase_1"/>
    <property type="match status" value="1"/>
</dbReference>
<dbReference type="PANTHER" id="PTHR43798">
    <property type="entry name" value="MONOACYLGLYCEROL LIPASE"/>
    <property type="match status" value="1"/>
</dbReference>
<dbReference type="InterPro" id="IPR000639">
    <property type="entry name" value="Epox_hydrolase-like"/>
</dbReference>
<name>A0A4Q7E9Y4_9CYAN</name>
<gene>
    <name evidence="2" type="ORF">DYY88_10945</name>
</gene>
<organism evidence="2 3">
    <name type="scientific">Leptolyngbya iicbica LK</name>
    <dbReference type="NCBI Taxonomy" id="2294035"/>
    <lineage>
        <taxon>Bacteria</taxon>
        <taxon>Bacillati</taxon>
        <taxon>Cyanobacteriota</taxon>
        <taxon>Cyanophyceae</taxon>
        <taxon>Leptolyngbyales</taxon>
        <taxon>Leptolyngbyaceae</taxon>
        <taxon>Leptolyngbya group</taxon>
        <taxon>Leptolyngbya</taxon>
        <taxon>Leptolyngbya iicbica</taxon>
    </lineage>
</organism>
<dbReference type="OrthoDB" id="9773293at2"/>
<dbReference type="AlphaFoldDB" id="A0A4Q7E9Y4"/>
<evidence type="ECO:0000313" key="2">
    <source>
        <dbReference type="EMBL" id="RZM79259.1"/>
    </source>
</evidence>
<keyword evidence="2" id="KW-0378">Hydrolase</keyword>
<dbReference type="PANTHER" id="PTHR43798:SF33">
    <property type="entry name" value="HYDROLASE, PUTATIVE (AFU_ORTHOLOGUE AFUA_2G14860)-RELATED"/>
    <property type="match status" value="1"/>
</dbReference>
<dbReference type="GO" id="GO:0046464">
    <property type="term" value="P:acylglycerol catabolic process"/>
    <property type="evidence" value="ECO:0007669"/>
    <property type="project" value="TreeGrafter"/>
</dbReference>
<dbReference type="Gene3D" id="3.40.50.1820">
    <property type="entry name" value="alpha/beta hydrolase"/>
    <property type="match status" value="1"/>
</dbReference>
<feature type="domain" description="AB hydrolase-1" evidence="1">
    <location>
        <begin position="31"/>
        <end position="161"/>
    </location>
</feature>
<dbReference type="SUPFAM" id="SSF53474">
    <property type="entry name" value="alpha/beta-Hydrolases"/>
    <property type="match status" value="1"/>
</dbReference>
<accession>A0A4Q7E9Y4</accession>
<evidence type="ECO:0000259" key="1">
    <source>
        <dbReference type="Pfam" id="PF00561"/>
    </source>
</evidence>
<dbReference type="EMBL" id="QVFV01000002">
    <property type="protein sequence ID" value="RZM79259.1"/>
    <property type="molecule type" value="Genomic_DNA"/>
</dbReference>
<dbReference type="PRINTS" id="PR00412">
    <property type="entry name" value="EPOXHYDRLASE"/>
</dbReference>
<evidence type="ECO:0000313" key="3">
    <source>
        <dbReference type="Proteomes" id="UP000292459"/>
    </source>
</evidence>
<dbReference type="Proteomes" id="UP000292459">
    <property type="component" value="Unassembled WGS sequence"/>
</dbReference>
<keyword evidence="3" id="KW-1185">Reference proteome</keyword>
<dbReference type="InterPro" id="IPR000073">
    <property type="entry name" value="AB_hydrolase_1"/>
</dbReference>
<protein>
    <submittedName>
        <fullName evidence="2">Alpha/beta hydrolase</fullName>
    </submittedName>
</protein>
<reference evidence="2 3" key="1">
    <citation type="submission" date="2018-11" db="EMBL/GenBank/DDBJ databases">
        <title>Whole genome sequencing of an environmental sample.</title>
        <authorList>
            <person name="Sarangi A.N."/>
            <person name="Singh D."/>
            <person name="Tripathy S."/>
        </authorList>
    </citation>
    <scope>NUCLEOTIDE SEQUENCE [LARGE SCALE GENOMIC DNA]</scope>
    <source>
        <strain evidence="2 3">Lakshadweep</strain>
    </source>
</reference>
<proteinExistence type="predicted"/>
<dbReference type="GO" id="GO:0047372">
    <property type="term" value="F:monoacylglycerol lipase activity"/>
    <property type="evidence" value="ECO:0007669"/>
    <property type="project" value="TreeGrafter"/>
</dbReference>
<sequence>MQPNQASFSIKQVALTDDLTLAYREAGTGIPVILLHGLADHSLVWQSLAQHLGDRYRCLAPDLRGHGDSSKPPAAEYDARLIADDLEQFCEQLQVGTVAVVAHSWAAKVALLWAQQCPQRLRHLILVDPFFVNRLSVVFRPTFPILYRTLPFLKVMGPFADLEQAQALAQGLKQYQGWSEPQQAIFHAGMEQQADGQWRSKFAIAARNGVFEDILQSAGLTAPLPTPTTLLLPAQGLNRMAWQTRPYHQYLMQLQVHLIPGNHWPHLVEPESFNQAIATALNQMAVADPS</sequence>
<dbReference type="InterPro" id="IPR029058">
    <property type="entry name" value="AB_hydrolase_fold"/>
</dbReference>
<dbReference type="PRINTS" id="PR00111">
    <property type="entry name" value="ABHYDROLASE"/>
</dbReference>